<comment type="caution">
    <text evidence="1">The sequence shown here is derived from an EMBL/GenBank/DDBJ whole genome shotgun (WGS) entry which is preliminary data.</text>
</comment>
<name>A0ACC3NU96_9PEZI</name>
<dbReference type="Proteomes" id="UP001281147">
    <property type="component" value="Unassembled WGS sequence"/>
</dbReference>
<accession>A0ACC3NU96</accession>
<keyword evidence="2" id="KW-1185">Reference proteome</keyword>
<reference evidence="1" key="1">
    <citation type="submission" date="2023-07" db="EMBL/GenBank/DDBJ databases">
        <title>Black Yeasts Isolated from many extreme environments.</title>
        <authorList>
            <person name="Coleine C."/>
            <person name="Stajich J.E."/>
            <person name="Selbmann L."/>
        </authorList>
    </citation>
    <scope>NUCLEOTIDE SEQUENCE</scope>
    <source>
        <strain evidence="1">CCFEE 5714</strain>
    </source>
</reference>
<evidence type="ECO:0000313" key="1">
    <source>
        <dbReference type="EMBL" id="KAK3723267.1"/>
    </source>
</evidence>
<proteinExistence type="predicted"/>
<evidence type="ECO:0000313" key="2">
    <source>
        <dbReference type="Proteomes" id="UP001281147"/>
    </source>
</evidence>
<protein>
    <submittedName>
        <fullName evidence="1">Uncharacterized protein</fullName>
    </submittedName>
</protein>
<gene>
    <name evidence="1" type="ORF">LTR37_001990</name>
</gene>
<organism evidence="1 2">
    <name type="scientific">Vermiconidia calcicola</name>
    <dbReference type="NCBI Taxonomy" id="1690605"/>
    <lineage>
        <taxon>Eukaryota</taxon>
        <taxon>Fungi</taxon>
        <taxon>Dikarya</taxon>
        <taxon>Ascomycota</taxon>
        <taxon>Pezizomycotina</taxon>
        <taxon>Dothideomycetes</taxon>
        <taxon>Dothideomycetidae</taxon>
        <taxon>Mycosphaerellales</taxon>
        <taxon>Extremaceae</taxon>
        <taxon>Vermiconidia</taxon>
    </lineage>
</organism>
<dbReference type="EMBL" id="JAUTXU010000010">
    <property type="protein sequence ID" value="KAK3723267.1"/>
    <property type="molecule type" value="Genomic_DNA"/>
</dbReference>
<sequence>MVGCLGPGFSGMAPSGFLAGGYEIVPTLPMLAHDLDHSSSHHLLLISTQLTTSTMYFNRLSIASVERKLRNYFRPIRSAVERKPPRRALPRDDPDTQVSESDEAEEDSDTNSIDWVFVEGSHDDGNDEEEWEIDSVHGADADGTSGIGLGITEDAATLSYIDEFDMGECSASSWENVPSMTEASVASLASNNTNCDQELEASALLGGPKHDLFLPTKRLPPGTSTTDPILRQHLQIALSRRFDEEETLQCSSDEVSRAIETPVPKLRYTLGGNIKAQVGFTKFSEAE</sequence>